<dbReference type="STRING" id="114155.A0A4V2K9L0"/>
<dbReference type="AlphaFoldDB" id="A0A4V2K9L0"/>
<proteinExistence type="predicted"/>
<accession>A0A4V2K9L0</accession>
<dbReference type="EMBL" id="ML145086">
    <property type="protein sequence ID" value="TBU64288.1"/>
    <property type="molecule type" value="Genomic_DNA"/>
</dbReference>
<evidence type="ECO:0000313" key="2">
    <source>
        <dbReference type="Proteomes" id="UP000292082"/>
    </source>
</evidence>
<organism evidence="1 2">
    <name type="scientific">Dichomitus squalens</name>
    <dbReference type="NCBI Taxonomy" id="114155"/>
    <lineage>
        <taxon>Eukaryota</taxon>
        <taxon>Fungi</taxon>
        <taxon>Dikarya</taxon>
        <taxon>Basidiomycota</taxon>
        <taxon>Agaricomycotina</taxon>
        <taxon>Agaricomycetes</taxon>
        <taxon>Polyporales</taxon>
        <taxon>Polyporaceae</taxon>
        <taxon>Dichomitus</taxon>
    </lineage>
</organism>
<protein>
    <submittedName>
        <fullName evidence="1">Uncharacterized protein</fullName>
    </submittedName>
</protein>
<dbReference type="Proteomes" id="UP000292082">
    <property type="component" value="Unassembled WGS sequence"/>
</dbReference>
<gene>
    <name evidence="1" type="ORF">BD310DRAFT_914392</name>
</gene>
<keyword evidence="2" id="KW-1185">Reference proteome</keyword>
<reference evidence="1 2" key="1">
    <citation type="submission" date="2019-01" db="EMBL/GenBank/DDBJ databases">
        <title>Draft genome sequences of three monokaryotic isolates of the white-rot basidiomycete fungus Dichomitus squalens.</title>
        <authorList>
            <consortium name="DOE Joint Genome Institute"/>
            <person name="Lopez S.C."/>
            <person name="Andreopoulos B."/>
            <person name="Pangilinan J."/>
            <person name="Lipzen A."/>
            <person name="Riley R."/>
            <person name="Ahrendt S."/>
            <person name="Ng V."/>
            <person name="Barry K."/>
            <person name="Daum C."/>
            <person name="Grigoriev I.V."/>
            <person name="Hilden K.S."/>
            <person name="Makela M.R."/>
            <person name="de Vries R.P."/>
        </authorList>
    </citation>
    <scope>NUCLEOTIDE SEQUENCE [LARGE SCALE GENOMIC DNA]</scope>
    <source>
        <strain evidence="1 2">CBS 464.89</strain>
    </source>
</reference>
<evidence type="ECO:0000313" key="1">
    <source>
        <dbReference type="EMBL" id="TBU64288.1"/>
    </source>
</evidence>
<sequence length="214" mass="23277">MSGNPQESHARYAHCESPALRVRIYSASVDMLPSTHIDRSMQAITRALLCSSPPEVTAAFVTAVWTRLKKTATACEVPKPVTLFVAAECIDSAWKPSGELGEVLRRSRVLYGAGMGLASLKILTAVVIGAARPGWVPDDEMEDYLAVIDADICQAIVSSKQEIDAGVTNSQEVADVRQGMLDALEDCRAAMQEAFPFERGYMDAKGWRMARRLG</sequence>
<name>A0A4V2K9L0_9APHY</name>